<feature type="region of interest" description="Disordered" evidence="1">
    <location>
        <begin position="1"/>
        <end position="31"/>
    </location>
</feature>
<dbReference type="OrthoDB" id="203803at2759"/>
<dbReference type="AlphaFoldDB" id="A0A9W7CFF9"/>
<evidence type="ECO:0000256" key="1">
    <source>
        <dbReference type="SAM" id="MobiDB-lite"/>
    </source>
</evidence>
<organism evidence="2 3">
    <name type="scientific">Triparma laevis f. longispina</name>
    <dbReference type="NCBI Taxonomy" id="1714387"/>
    <lineage>
        <taxon>Eukaryota</taxon>
        <taxon>Sar</taxon>
        <taxon>Stramenopiles</taxon>
        <taxon>Ochrophyta</taxon>
        <taxon>Bolidophyceae</taxon>
        <taxon>Parmales</taxon>
        <taxon>Triparmaceae</taxon>
        <taxon>Triparma</taxon>
    </lineage>
</organism>
<protein>
    <submittedName>
        <fullName evidence="2">Uncharacterized protein</fullName>
    </submittedName>
</protein>
<keyword evidence="3" id="KW-1185">Reference proteome</keyword>
<evidence type="ECO:0000313" key="3">
    <source>
        <dbReference type="Proteomes" id="UP001165122"/>
    </source>
</evidence>
<dbReference type="Proteomes" id="UP001165122">
    <property type="component" value="Unassembled WGS sequence"/>
</dbReference>
<dbReference type="EMBL" id="BRXW01000060">
    <property type="protein sequence ID" value="GMI03616.1"/>
    <property type="molecule type" value="Genomic_DNA"/>
</dbReference>
<name>A0A9W7CFF9_9STRA</name>
<feature type="region of interest" description="Disordered" evidence="1">
    <location>
        <begin position="70"/>
        <end position="118"/>
    </location>
</feature>
<proteinExistence type="predicted"/>
<sequence length="142" mass="16027">MTFSSPESSGDEDELRALPSGVVRKRKGWAGEEMEAARSLHHNVDEDDVKTGALRESFQNKEVGEGYQHRTVRRQNTGLATDPGKIIDMTRGGGGEESKKSKRKRSYDDESEEEEGITVKEMLKNREMRAFKKEIAKIIQQA</sequence>
<reference evidence="3" key="1">
    <citation type="journal article" date="2023" name="Commun. Biol.">
        <title>Genome analysis of Parmales, the sister group of diatoms, reveals the evolutionary specialization of diatoms from phago-mixotrophs to photoautotrophs.</title>
        <authorList>
            <person name="Ban H."/>
            <person name="Sato S."/>
            <person name="Yoshikawa S."/>
            <person name="Yamada K."/>
            <person name="Nakamura Y."/>
            <person name="Ichinomiya M."/>
            <person name="Sato N."/>
            <person name="Blanc-Mathieu R."/>
            <person name="Endo H."/>
            <person name="Kuwata A."/>
            <person name="Ogata H."/>
        </authorList>
    </citation>
    <scope>NUCLEOTIDE SEQUENCE [LARGE SCALE GENOMIC DNA]</scope>
    <source>
        <strain evidence="3">NIES 3700</strain>
    </source>
</reference>
<gene>
    <name evidence="2" type="ORF">TrLO_g10705</name>
</gene>
<evidence type="ECO:0000313" key="2">
    <source>
        <dbReference type="EMBL" id="GMI03616.1"/>
    </source>
</evidence>
<accession>A0A9W7CFF9</accession>
<comment type="caution">
    <text evidence="2">The sequence shown here is derived from an EMBL/GenBank/DDBJ whole genome shotgun (WGS) entry which is preliminary data.</text>
</comment>